<dbReference type="PANTHER" id="PTHR14568">
    <property type="entry name" value="TRANSMEMBRANE SUPERFAMILY 6 MEMBER 1/2"/>
    <property type="match status" value="1"/>
</dbReference>
<keyword evidence="1" id="KW-0472">Membrane</keyword>
<feature type="transmembrane region" description="Helical" evidence="1">
    <location>
        <begin position="41"/>
        <end position="63"/>
    </location>
</feature>
<keyword evidence="1" id="KW-1133">Transmembrane helix</keyword>
<evidence type="ECO:0000256" key="1">
    <source>
        <dbReference type="SAM" id="Phobius"/>
    </source>
</evidence>
<dbReference type="InterPro" id="IPR059044">
    <property type="entry name" value="TM_Tm6sf1/2"/>
</dbReference>
<dbReference type="PANTHER" id="PTHR14568:SF8">
    <property type="entry name" value="EXPERA DOMAIN-CONTAINING PROTEIN"/>
    <property type="match status" value="1"/>
</dbReference>
<keyword evidence="4" id="KW-1185">Reference proteome</keyword>
<evidence type="ECO:0000313" key="3">
    <source>
        <dbReference type="EMBL" id="KAK2154022.1"/>
    </source>
</evidence>
<sequence>MLCTFGGVASLIIALEADGVIKGLVSEYLREGEPYLQTSHGIMISYWDGIGHYSMLMLMLLALSTQ</sequence>
<proteinExistence type="predicted"/>
<organism evidence="3 4">
    <name type="scientific">Paralvinella palmiformis</name>
    <dbReference type="NCBI Taxonomy" id="53620"/>
    <lineage>
        <taxon>Eukaryota</taxon>
        <taxon>Metazoa</taxon>
        <taxon>Spiralia</taxon>
        <taxon>Lophotrochozoa</taxon>
        <taxon>Annelida</taxon>
        <taxon>Polychaeta</taxon>
        <taxon>Sedentaria</taxon>
        <taxon>Canalipalpata</taxon>
        <taxon>Terebellida</taxon>
        <taxon>Terebelliformia</taxon>
        <taxon>Alvinellidae</taxon>
        <taxon>Paralvinella</taxon>
    </lineage>
</organism>
<dbReference type="Proteomes" id="UP001208570">
    <property type="component" value="Unassembled WGS sequence"/>
</dbReference>
<keyword evidence="1" id="KW-0812">Transmembrane</keyword>
<gene>
    <name evidence="3" type="ORF">LSH36_279g03135</name>
</gene>
<reference evidence="3" key="1">
    <citation type="journal article" date="2023" name="Mol. Biol. Evol.">
        <title>Third-Generation Sequencing Reveals the Adaptive Role of the Epigenome in Three Deep-Sea Polychaetes.</title>
        <authorList>
            <person name="Perez M."/>
            <person name="Aroh O."/>
            <person name="Sun Y."/>
            <person name="Lan Y."/>
            <person name="Juniper S.K."/>
            <person name="Young C.R."/>
            <person name="Angers B."/>
            <person name="Qian P.Y."/>
        </authorList>
    </citation>
    <scope>NUCLEOTIDE SEQUENCE</scope>
    <source>
        <strain evidence="3">P08H-3</strain>
    </source>
</reference>
<name>A0AAD9JJU5_9ANNE</name>
<evidence type="ECO:0000259" key="2">
    <source>
        <dbReference type="Pfam" id="PF26083"/>
    </source>
</evidence>
<comment type="caution">
    <text evidence="3">The sequence shown here is derived from an EMBL/GenBank/DDBJ whole genome shotgun (WGS) entry which is preliminary data.</text>
</comment>
<protein>
    <recommendedName>
        <fullName evidence="2">Transmembrane 6 superfamily member 1/2 transmembrane domain-containing protein</fullName>
    </recommendedName>
</protein>
<dbReference type="Pfam" id="PF26083">
    <property type="entry name" value="TM_Tm6sf2"/>
    <property type="match status" value="1"/>
</dbReference>
<feature type="domain" description="Transmembrane 6 superfamily member 1/2 transmembrane" evidence="2">
    <location>
        <begin position="2"/>
        <end position="64"/>
    </location>
</feature>
<evidence type="ECO:0000313" key="4">
    <source>
        <dbReference type="Proteomes" id="UP001208570"/>
    </source>
</evidence>
<accession>A0AAD9JJU5</accession>
<dbReference type="EMBL" id="JAODUP010000279">
    <property type="protein sequence ID" value="KAK2154022.1"/>
    <property type="molecule type" value="Genomic_DNA"/>
</dbReference>
<dbReference type="AlphaFoldDB" id="A0AAD9JJU5"/>